<proteinExistence type="predicted"/>
<gene>
    <name evidence="1" type="ORF">ACFQZM_41020</name>
</gene>
<dbReference type="RefSeq" id="WP_131757995.1">
    <property type="nucleotide sequence ID" value="NZ_CAACUY010000042.1"/>
</dbReference>
<sequence length="87" mass="9812">MAIPKIVQDIARTCDFGLQELFESAASPHIVKFRTAETTTHAIRTAFWYIHASLRGEKLGWHHIYGHDCRNVAVPPDDVLEVTPVSQ</sequence>
<evidence type="ECO:0000313" key="2">
    <source>
        <dbReference type="Proteomes" id="UP001597063"/>
    </source>
</evidence>
<comment type="caution">
    <text evidence="1">The sequence shown here is derived from an EMBL/GenBank/DDBJ whole genome shotgun (WGS) entry which is preliminary data.</text>
</comment>
<dbReference type="Proteomes" id="UP001597063">
    <property type="component" value="Unassembled WGS sequence"/>
</dbReference>
<keyword evidence="2" id="KW-1185">Reference proteome</keyword>
<evidence type="ECO:0000313" key="1">
    <source>
        <dbReference type="EMBL" id="MFD0690931.1"/>
    </source>
</evidence>
<dbReference type="EMBL" id="JBHTGP010000025">
    <property type="protein sequence ID" value="MFD0690931.1"/>
    <property type="molecule type" value="Genomic_DNA"/>
</dbReference>
<organism evidence="1 2">
    <name type="scientific">Actinomadura fibrosa</name>
    <dbReference type="NCBI Taxonomy" id="111802"/>
    <lineage>
        <taxon>Bacteria</taxon>
        <taxon>Bacillati</taxon>
        <taxon>Actinomycetota</taxon>
        <taxon>Actinomycetes</taxon>
        <taxon>Streptosporangiales</taxon>
        <taxon>Thermomonosporaceae</taxon>
        <taxon>Actinomadura</taxon>
    </lineage>
</organism>
<protein>
    <submittedName>
        <fullName evidence="1">Uncharacterized protein</fullName>
    </submittedName>
</protein>
<reference evidence="2" key="1">
    <citation type="journal article" date="2019" name="Int. J. Syst. Evol. Microbiol.">
        <title>The Global Catalogue of Microorganisms (GCM) 10K type strain sequencing project: providing services to taxonomists for standard genome sequencing and annotation.</title>
        <authorList>
            <consortium name="The Broad Institute Genomics Platform"/>
            <consortium name="The Broad Institute Genome Sequencing Center for Infectious Disease"/>
            <person name="Wu L."/>
            <person name="Ma J."/>
        </authorList>
    </citation>
    <scope>NUCLEOTIDE SEQUENCE [LARGE SCALE GENOMIC DNA]</scope>
    <source>
        <strain evidence="2">JCM 9371</strain>
    </source>
</reference>
<accession>A0ABW2XX36</accession>
<name>A0ABW2XX36_9ACTN</name>